<dbReference type="Proteomes" id="UP000026962">
    <property type="component" value="Chromosome 6"/>
</dbReference>
<dbReference type="Gramene" id="OPUNC06G12310.1">
    <property type="protein sequence ID" value="OPUNC06G12310.1"/>
    <property type="gene ID" value="OPUNC06G12310"/>
</dbReference>
<dbReference type="HOGENOM" id="CLU_1186631_0_0_1"/>
<organism evidence="1">
    <name type="scientific">Oryza punctata</name>
    <name type="common">Red rice</name>
    <dbReference type="NCBI Taxonomy" id="4537"/>
    <lineage>
        <taxon>Eukaryota</taxon>
        <taxon>Viridiplantae</taxon>
        <taxon>Streptophyta</taxon>
        <taxon>Embryophyta</taxon>
        <taxon>Tracheophyta</taxon>
        <taxon>Spermatophyta</taxon>
        <taxon>Magnoliopsida</taxon>
        <taxon>Liliopsida</taxon>
        <taxon>Poales</taxon>
        <taxon>Poaceae</taxon>
        <taxon>BOP clade</taxon>
        <taxon>Oryzoideae</taxon>
        <taxon>Oryzeae</taxon>
        <taxon>Oryzinae</taxon>
        <taxon>Oryza</taxon>
    </lineage>
</organism>
<accession>A0A0E0LB40</accession>
<keyword evidence="2" id="KW-1185">Reference proteome</keyword>
<proteinExistence type="predicted"/>
<protein>
    <submittedName>
        <fullName evidence="1">Uncharacterized protein</fullName>
    </submittedName>
</protein>
<evidence type="ECO:0000313" key="2">
    <source>
        <dbReference type="Proteomes" id="UP000026962"/>
    </source>
</evidence>
<dbReference type="AlphaFoldDB" id="A0A0E0LB40"/>
<sequence>MGHRERREGAAAPHGLRCSRPWRTVSALQRRSAATACGCSGELWRWKEEVEAKPMVQHEAPGGMEGGARVRRSWGRREKMARRRGGLGLQGHQRQRRCEKEAVTGVPRLPAAVAACGGRRGSVGTRLGGGGFGERRRTGDGLRRRTRVRATHGTDMEGEAPVLAGFGAMDGRRRRHNLQRQRCGSSAWVRLGRRRSGPATWRERTAGSRHGAWARGMVSRAGLETERGGVGGRR</sequence>
<reference evidence="1" key="1">
    <citation type="submission" date="2015-04" db="UniProtKB">
        <authorList>
            <consortium name="EnsemblPlants"/>
        </authorList>
    </citation>
    <scope>IDENTIFICATION</scope>
</reference>
<reference evidence="1" key="2">
    <citation type="submission" date="2018-05" db="EMBL/GenBank/DDBJ databases">
        <title>OpunRS2 (Oryza punctata Reference Sequence Version 2).</title>
        <authorList>
            <person name="Zhang J."/>
            <person name="Kudrna D."/>
            <person name="Lee S."/>
            <person name="Talag J."/>
            <person name="Welchert J."/>
            <person name="Wing R.A."/>
        </authorList>
    </citation>
    <scope>NUCLEOTIDE SEQUENCE [LARGE SCALE GENOMIC DNA]</scope>
</reference>
<name>A0A0E0LB40_ORYPU</name>
<evidence type="ECO:0000313" key="1">
    <source>
        <dbReference type="EnsemblPlants" id="OPUNC06G12310.1"/>
    </source>
</evidence>
<dbReference type="EnsemblPlants" id="OPUNC06G12310.1">
    <property type="protein sequence ID" value="OPUNC06G12310.1"/>
    <property type="gene ID" value="OPUNC06G12310"/>
</dbReference>